<dbReference type="SUPFAM" id="SSF48452">
    <property type="entry name" value="TPR-like"/>
    <property type="match status" value="1"/>
</dbReference>
<comment type="caution">
    <text evidence="2">The sequence shown here is derived from an EMBL/GenBank/DDBJ whole genome shotgun (WGS) entry which is preliminary data.</text>
</comment>
<dbReference type="Gene3D" id="1.25.40.390">
    <property type="match status" value="1"/>
</dbReference>
<dbReference type="InterPro" id="IPR011990">
    <property type="entry name" value="TPR-like_helical_dom_sf"/>
</dbReference>
<organism evidence="2 3">
    <name type="scientific">Bacteroides fragilis</name>
    <dbReference type="NCBI Taxonomy" id="817"/>
    <lineage>
        <taxon>Bacteria</taxon>
        <taxon>Pseudomonadati</taxon>
        <taxon>Bacteroidota</taxon>
        <taxon>Bacteroidia</taxon>
        <taxon>Bacteroidales</taxon>
        <taxon>Bacteroidaceae</taxon>
        <taxon>Bacteroides</taxon>
    </lineage>
</organism>
<dbReference type="InterPro" id="IPR033985">
    <property type="entry name" value="SusD-like_N"/>
</dbReference>
<protein>
    <submittedName>
        <fullName evidence="2">RagB/SusD family nutrient uptake outer membrane protein</fullName>
    </submittedName>
</protein>
<proteinExistence type="predicted"/>
<dbReference type="Pfam" id="PF14322">
    <property type="entry name" value="SusD-like_3"/>
    <property type="match status" value="1"/>
</dbReference>
<dbReference type="Proteomes" id="UP000479773">
    <property type="component" value="Unassembled WGS sequence"/>
</dbReference>
<feature type="domain" description="SusD-like N-terminal" evidence="1">
    <location>
        <begin position="99"/>
        <end position="231"/>
    </location>
</feature>
<sequence length="309" mass="34782">MKKIIYIFSLFITVIGLLGSCINLESESYDSINTTIFPTNADDADALVIAAAYGPFRADGYSGLFQCAKGGLASNTDMSTDLLDCKWGDSWWPAVLQLNFTATSDIPTSFYGTWANHIGKMTLTLDRISGIDMKEEEKTRLIAETRCGRGWLAYILYDLYGPIQIPSLEVLQNPTQKVIVPRSSKEETVKLIEDDLKAAAEVLPAKYSKSDENFGRFTKGLAYTVLMKLYMHEKEWGKAVECGREVMKCGYSLVTNYKDIFTLDNEGNDEMIFSCIETRGVNEQMWHAHVLPSNYPTTNPNIQKWNGYR</sequence>
<reference evidence="2 3" key="1">
    <citation type="journal article" date="2019" name="Nat. Med.">
        <title>A library of human gut bacterial isolates paired with longitudinal multiomics data enables mechanistic microbiome research.</title>
        <authorList>
            <person name="Poyet M."/>
            <person name="Groussin M."/>
            <person name="Gibbons S.M."/>
            <person name="Avila-Pacheco J."/>
            <person name="Jiang X."/>
            <person name="Kearney S.M."/>
            <person name="Perrotta A.R."/>
            <person name="Berdy B."/>
            <person name="Zhao S."/>
            <person name="Lieberman T.D."/>
            <person name="Swanson P.K."/>
            <person name="Smith M."/>
            <person name="Roesemann S."/>
            <person name="Alexander J.E."/>
            <person name="Rich S.A."/>
            <person name="Livny J."/>
            <person name="Vlamakis H."/>
            <person name="Clish C."/>
            <person name="Bullock K."/>
            <person name="Deik A."/>
            <person name="Scott J."/>
            <person name="Pierce K.A."/>
            <person name="Xavier R.J."/>
            <person name="Alm E.J."/>
        </authorList>
    </citation>
    <scope>NUCLEOTIDE SEQUENCE [LARGE SCALE GENOMIC DNA]</scope>
    <source>
        <strain evidence="2 3">BIOML-A106</strain>
    </source>
</reference>
<evidence type="ECO:0000313" key="2">
    <source>
        <dbReference type="EMBL" id="KAA4747059.1"/>
    </source>
</evidence>
<dbReference type="AlphaFoldDB" id="A0A6L3GQB5"/>
<evidence type="ECO:0000313" key="3">
    <source>
        <dbReference type="Proteomes" id="UP000479773"/>
    </source>
</evidence>
<gene>
    <name evidence="2" type="ORF">F3B44_23580</name>
</gene>
<accession>A0A6L3GQB5</accession>
<evidence type="ECO:0000259" key="1">
    <source>
        <dbReference type="Pfam" id="PF14322"/>
    </source>
</evidence>
<name>A0A6L3GQB5_BACFG</name>
<feature type="non-terminal residue" evidence="2">
    <location>
        <position position="309"/>
    </location>
</feature>
<dbReference type="PROSITE" id="PS51257">
    <property type="entry name" value="PROKAR_LIPOPROTEIN"/>
    <property type="match status" value="1"/>
</dbReference>
<dbReference type="EMBL" id="VWEQ01000050">
    <property type="protein sequence ID" value="KAA4747059.1"/>
    <property type="molecule type" value="Genomic_DNA"/>
</dbReference>